<dbReference type="Gene3D" id="2.60.260.20">
    <property type="entry name" value="Urease metallochaperone UreE, N-terminal domain"/>
    <property type="match status" value="2"/>
</dbReference>
<evidence type="ECO:0000256" key="1">
    <source>
        <dbReference type="ARBA" id="ARBA00022490"/>
    </source>
</evidence>
<feature type="binding site" evidence="9">
    <location>
        <position position="149"/>
    </location>
    <ligand>
        <name>Zn(2+)</name>
        <dbReference type="ChEBI" id="CHEBI:29105"/>
        <label>1</label>
    </ligand>
</feature>
<protein>
    <recommendedName>
        <fullName evidence="9">Chaperone protein DnaJ</fullName>
    </recommendedName>
</protein>
<dbReference type="Gene3D" id="2.10.230.10">
    <property type="entry name" value="Heat shock protein DnaJ, cysteine-rich domain"/>
    <property type="match status" value="1"/>
</dbReference>
<evidence type="ECO:0000256" key="10">
    <source>
        <dbReference type="PROSITE-ProRule" id="PRU00546"/>
    </source>
</evidence>
<dbReference type="InterPro" id="IPR012724">
    <property type="entry name" value="DnaJ"/>
</dbReference>
<keyword evidence="13" id="KW-0560">Oxidoreductase</keyword>
<evidence type="ECO:0000256" key="4">
    <source>
        <dbReference type="ARBA" id="ARBA00022737"/>
    </source>
</evidence>
<dbReference type="SUPFAM" id="SSF49493">
    <property type="entry name" value="HSP40/DnaJ peptide-binding domain"/>
    <property type="match status" value="2"/>
</dbReference>
<feature type="binding site" evidence="9">
    <location>
        <position position="188"/>
    </location>
    <ligand>
        <name>Zn(2+)</name>
        <dbReference type="ChEBI" id="CHEBI:29105"/>
        <label>2</label>
    </ligand>
</feature>
<accession>A0ABU9XU76</accession>
<name>A0ABU9XU76_9SPHN</name>
<dbReference type="CDD" id="cd10719">
    <property type="entry name" value="DnaJ_zf"/>
    <property type="match status" value="1"/>
</dbReference>
<dbReference type="Proteomes" id="UP001404104">
    <property type="component" value="Unassembled WGS sequence"/>
</dbReference>
<feature type="repeat" description="CXXCXGXG motif" evidence="9">
    <location>
        <begin position="199"/>
        <end position="206"/>
    </location>
</feature>
<evidence type="ECO:0000259" key="12">
    <source>
        <dbReference type="PROSITE" id="PS51188"/>
    </source>
</evidence>
<keyword evidence="5 9" id="KW-0863">Zinc-finger</keyword>
<feature type="binding site" evidence="9">
    <location>
        <position position="163"/>
    </location>
    <ligand>
        <name>Zn(2+)</name>
        <dbReference type="ChEBI" id="CHEBI:29105"/>
        <label>2</label>
    </ligand>
</feature>
<feature type="domain" description="CR-type" evidence="12">
    <location>
        <begin position="133"/>
        <end position="211"/>
    </location>
</feature>
<evidence type="ECO:0000256" key="5">
    <source>
        <dbReference type="ARBA" id="ARBA00022771"/>
    </source>
</evidence>
<feature type="repeat" description="CXXCXGXG motif" evidence="9">
    <location>
        <begin position="146"/>
        <end position="153"/>
    </location>
</feature>
<dbReference type="CDD" id="cd10747">
    <property type="entry name" value="DnaJ_C"/>
    <property type="match status" value="1"/>
</dbReference>
<comment type="subcellular location">
    <subcellularLocation>
        <location evidence="9">Cytoplasm</location>
    </subcellularLocation>
</comment>
<evidence type="ECO:0000256" key="9">
    <source>
        <dbReference type="HAMAP-Rule" id="MF_01152"/>
    </source>
</evidence>
<dbReference type="PRINTS" id="PR00625">
    <property type="entry name" value="JDOMAIN"/>
</dbReference>
<keyword evidence="3 9" id="KW-0479">Metal-binding</keyword>
<dbReference type="EMBL" id="JBDIMF010000005">
    <property type="protein sequence ID" value="MEN2787093.1"/>
    <property type="molecule type" value="Genomic_DNA"/>
</dbReference>
<dbReference type="InterPro" id="IPR001305">
    <property type="entry name" value="HSP_DnaJ_Cys-rich_dom"/>
</dbReference>
<dbReference type="Pfam" id="PF00684">
    <property type="entry name" value="DnaJ_CXXCXGXG"/>
    <property type="match status" value="1"/>
</dbReference>
<keyword evidence="4 9" id="KW-0677">Repeat</keyword>
<dbReference type="InterPro" id="IPR036410">
    <property type="entry name" value="HSP_DnaJ_Cys-rich_dom_sf"/>
</dbReference>
<feature type="repeat" description="CXXCXGXG motif" evidence="9">
    <location>
        <begin position="163"/>
        <end position="170"/>
    </location>
</feature>
<keyword evidence="6 9" id="KW-0862">Zinc</keyword>
<dbReference type="SMART" id="SM00271">
    <property type="entry name" value="DnaJ"/>
    <property type="match status" value="1"/>
</dbReference>
<comment type="caution">
    <text evidence="13">The sequence shown here is derived from an EMBL/GenBank/DDBJ whole genome shotgun (WGS) entry which is preliminary data.</text>
</comment>
<comment type="cofactor">
    <cofactor evidence="9">
        <name>Zn(2+)</name>
        <dbReference type="ChEBI" id="CHEBI:29105"/>
    </cofactor>
    <text evidence="9">Binds 2 Zn(2+) ions per monomer.</text>
</comment>
<dbReference type="InterPro" id="IPR001623">
    <property type="entry name" value="DnaJ_domain"/>
</dbReference>
<dbReference type="NCBIfam" id="NF008035">
    <property type="entry name" value="PRK10767.1"/>
    <property type="match status" value="1"/>
</dbReference>
<feature type="binding site" evidence="9">
    <location>
        <position position="202"/>
    </location>
    <ligand>
        <name>Zn(2+)</name>
        <dbReference type="ChEBI" id="CHEBI:29105"/>
        <label>1</label>
    </ligand>
</feature>
<keyword evidence="1 9" id="KW-0963">Cytoplasm</keyword>
<sequence>MTTEVDFYELLEIERTADDATIKSSYRKLAMKYHPDKNSGCKDSEAKFKAVSEAYDCLKDPQKRAAYDRFGHEAFRNGGGGGGGAQDFGGFSDIFENIFGEFMGGQRTAGRGSRRGADLRYDMEITLEDAFRGKSSEITVDVSAVCDTCDGSGATPGTTVKSCATCAGHGKVRAQQGFFVVERTCPACHGQGQVIADPCRACHGEGRVEKTKTLTVNIPPGVDEGTRVRLTGEGEAGARGAPSGDLYIFLHVARHTIFEREGTTLFARAPISFTTASLGGEITIPGADGELHAIKIPAGTQSGRELRQRGAGMPVLQGRGRGDLVVRIEVETPTKLSAKQKELLEQFRATENGDCNPQTTGFFHKVKSALG</sequence>
<feature type="binding site" evidence="9">
    <location>
        <position position="146"/>
    </location>
    <ligand>
        <name>Zn(2+)</name>
        <dbReference type="ChEBI" id="CHEBI:29105"/>
        <label>1</label>
    </ligand>
</feature>
<keyword evidence="14" id="KW-1185">Reference proteome</keyword>
<comment type="similarity">
    <text evidence="9">Belongs to the DnaJ family.</text>
</comment>
<feature type="domain" description="J" evidence="11">
    <location>
        <begin position="6"/>
        <end position="71"/>
    </location>
</feature>
<dbReference type="InterPro" id="IPR002939">
    <property type="entry name" value="DnaJ_C"/>
</dbReference>
<feature type="binding site" evidence="9">
    <location>
        <position position="185"/>
    </location>
    <ligand>
        <name>Zn(2+)</name>
        <dbReference type="ChEBI" id="CHEBI:29105"/>
        <label>2</label>
    </ligand>
</feature>
<dbReference type="InterPro" id="IPR036869">
    <property type="entry name" value="J_dom_sf"/>
</dbReference>
<proteinExistence type="inferred from homology"/>
<comment type="subunit">
    <text evidence="9">Homodimer.</text>
</comment>
<feature type="binding site" evidence="9">
    <location>
        <position position="199"/>
    </location>
    <ligand>
        <name>Zn(2+)</name>
        <dbReference type="ChEBI" id="CHEBI:29105"/>
        <label>1</label>
    </ligand>
</feature>
<evidence type="ECO:0000256" key="3">
    <source>
        <dbReference type="ARBA" id="ARBA00022723"/>
    </source>
</evidence>
<keyword evidence="8 9" id="KW-0143">Chaperone</keyword>
<dbReference type="PROSITE" id="PS00636">
    <property type="entry name" value="DNAJ_1"/>
    <property type="match status" value="1"/>
</dbReference>
<organism evidence="13 14">
    <name type="scientific">Sphingomonas qilianensis</name>
    <dbReference type="NCBI Taxonomy" id="1736690"/>
    <lineage>
        <taxon>Bacteria</taxon>
        <taxon>Pseudomonadati</taxon>
        <taxon>Pseudomonadota</taxon>
        <taxon>Alphaproteobacteria</taxon>
        <taxon>Sphingomonadales</taxon>
        <taxon>Sphingomonadaceae</taxon>
        <taxon>Sphingomonas</taxon>
    </lineage>
</organism>
<evidence type="ECO:0000313" key="13">
    <source>
        <dbReference type="EMBL" id="MEN2787093.1"/>
    </source>
</evidence>
<dbReference type="PANTHER" id="PTHR43096:SF48">
    <property type="entry name" value="CHAPERONE PROTEIN DNAJ"/>
    <property type="match status" value="1"/>
</dbReference>
<dbReference type="NCBIfam" id="TIGR02349">
    <property type="entry name" value="DnaJ_bact"/>
    <property type="match status" value="1"/>
</dbReference>
<keyword evidence="7 9" id="KW-0346">Stress response</keyword>
<dbReference type="Pfam" id="PF01556">
    <property type="entry name" value="DnaJ_C"/>
    <property type="match status" value="1"/>
</dbReference>
<dbReference type="CDD" id="cd06257">
    <property type="entry name" value="DnaJ"/>
    <property type="match status" value="1"/>
</dbReference>
<dbReference type="SUPFAM" id="SSF57938">
    <property type="entry name" value="DnaJ/Hsp40 cysteine-rich domain"/>
    <property type="match status" value="1"/>
</dbReference>
<dbReference type="Gene3D" id="1.10.287.110">
    <property type="entry name" value="DnaJ domain"/>
    <property type="match status" value="1"/>
</dbReference>
<evidence type="ECO:0000259" key="11">
    <source>
        <dbReference type="PROSITE" id="PS50076"/>
    </source>
</evidence>
<dbReference type="PROSITE" id="PS51188">
    <property type="entry name" value="ZF_CR"/>
    <property type="match status" value="1"/>
</dbReference>
<comment type="function">
    <text evidence="9">Participates actively in the response to hyperosmotic and heat shock by preventing the aggregation of stress-denatured proteins and by disaggregating proteins, also in an autonomous, DnaK-independent fashion. Unfolded proteins bind initially to DnaJ; upon interaction with the DnaJ-bound protein, DnaK hydrolyzes its bound ATP, resulting in the formation of a stable complex. GrpE releases ADP from DnaK; ATP binding to DnaK triggers the release of the substrate protein, thus completing the reaction cycle. Several rounds of ATP-dependent interactions between DnaJ, DnaK and GrpE are required for fully efficient folding. Also involved, together with DnaK and GrpE, in the DNA replication of plasmids through activation of initiation proteins.</text>
</comment>
<feature type="binding site" evidence="9">
    <location>
        <position position="166"/>
    </location>
    <ligand>
        <name>Zn(2+)</name>
        <dbReference type="ChEBI" id="CHEBI:29105"/>
        <label>2</label>
    </ligand>
</feature>
<dbReference type="RefSeq" id="WP_345865189.1">
    <property type="nucleotide sequence ID" value="NZ_JBDIMF010000005.1"/>
</dbReference>
<dbReference type="PROSITE" id="PS50076">
    <property type="entry name" value="DNAJ_2"/>
    <property type="match status" value="1"/>
</dbReference>
<evidence type="ECO:0000256" key="8">
    <source>
        <dbReference type="ARBA" id="ARBA00023186"/>
    </source>
</evidence>
<dbReference type="GO" id="GO:0016491">
    <property type="term" value="F:oxidoreductase activity"/>
    <property type="evidence" value="ECO:0007669"/>
    <property type="project" value="UniProtKB-KW"/>
</dbReference>
<dbReference type="PANTHER" id="PTHR43096">
    <property type="entry name" value="DNAJ HOMOLOG 1, MITOCHONDRIAL-RELATED"/>
    <property type="match status" value="1"/>
</dbReference>
<evidence type="ECO:0000256" key="2">
    <source>
        <dbReference type="ARBA" id="ARBA00022705"/>
    </source>
</evidence>
<evidence type="ECO:0000256" key="6">
    <source>
        <dbReference type="ARBA" id="ARBA00022833"/>
    </source>
</evidence>
<dbReference type="InterPro" id="IPR008971">
    <property type="entry name" value="HSP40/DnaJ_pept-bd"/>
</dbReference>
<reference evidence="13 14" key="1">
    <citation type="submission" date="2024-05" db="EMBL/GenBank/DDBJ databases">
        <authorList>
            <person name="Liu Q."/>
            <person name="Xin Y.-H."/>
        </authorList>
    </citation>
    <scope>NUCLEOTIDE SEQUENCE [LARGE SCALE GENOMIC DNA]</scope>
    <source>
        <strain evidence="13 14">CGMCC 1.15349</strain>
    </source>
</reference>
<dbReference type="InterPro" id="IPR018253">
    <property type="entry name" value="DnaJ_domain_CS"/>
</dbReference>
<dbReference type="SUPFAM" id="SSF46565">
    <property type="entry name" value="Chaperone J-domain"/>
    <property type="match status" value="1"/>
</dbReference>
<feature type="zinc finger region" description="CR-type" evidence="10">
    <location>
        <begin position="133"/>
        <end position="211"/>
    </location>
</feature>
<gene>
    <name evidence="9 13" type="primary">dnaJ</name>
    <name evidence="13" type="ORF">ABC969_11765</name>
</gene>
<feature type="repeat" description="CXXCXGXG motif" evidence="9">
    <location>
        <begin position="185"/>
        <end position="192"/>
    </location>
</feature>
<evidence type="ECO:0000313" key="14">
    <source>
        <dbReference type="Proteomes" id="UP001404104"/>
    </source>
</evidence>
<dbReference type="HAMAP" id="MF_01152">
    <property type="entry name" value="DnaJ"/>
    <property type="match status" value="1"/>
</dbReference>
<dbReference type="Pfam" id="PF00226">
    <property type="entry name" value="DnaJ"/>
    <property type="match status" value="1"/>
</dbReference>
<keyword evidence="2 9" id="KW-0235">DNA replication</keyword>
<evidence type="ECO:0000256" key="7">
    <source>
        <dbReference type="ARBA" id="ARBA00023016"/>
    </source>
</evidence>
<comment type="domain">
    <text evidence="9">The J domain is necessary and sufficient to stimulate DnaK ATPase activity. Zinc center 1 plays an important role in the autonomous, DnaK-independent chaperone activity of DnaJ. Zinc center 2 is essential for interaction with DnaK and for DnaJ activity.</text>
</comment>